<dbReference type="RefSeq" id="WP_290002258.1">
    <property type="nucleotide sequence ID" value="NZ_JAUEPH010000007.1"/>
</dbReference>
<dbReference type="InterPro" id="IPR015424">
    <property type="entry name" value="PyrdxlP-dep_Trfase"/>
</dbReference>
<dbReference type="PROSITE" id="PS00105">
    <property type="entry name" value="AA_TRANSFER_CLASS_1"/>
    <property type="match status" value="1"/>
</dbReference>
<evidence type="ECO:0000256" key="2">
    <source>
        <dbReference type="RuleBase" id="RU000481"/>
    </source>
</evidence>
<comment type="similarity">
    <text evidence="2">Belongs to the class-I pyridoxal-phosphate-dependent aminotransferase family.</text>
</comment>
<keyword evidence="5" id="KW-1185">Reference proteome</keyword>
<dbReference type="InterPro" id="IPR050478">
    <property type="entry name" value="Ethylene_sulfur-biosynth"/>
</dbReference>
<dbReference type="InterPro" id="IPR004839">
    <property type="entry name" value="Aminotransferase_I/II_large"/>
</dbReference>
<dbReference type="GO" id="GO:0008483">
    <property type="term" value="F:transaminase activity"/>
    <property type="evidence" value="ECO:0007669"/>
    <property type="project" value="UniProtKB-KW"/>
</dbReference>
<gene>
    <name evidence="4" type="ORF">QVH07_15715</name>
</gene>
<evidence type="ECO:0000313" key="4">
    <source>
        <dbReference type="EMBL" id="MDN3205609.1"/>
    </source>
</evidence>
<comment type="caution">
    <text evidence="4">The sequence shown here is derived from an EMBL/GenBank/DDBJ whole genome shotgun (WGS) entry which is preliminary data.</text>
</comment>
<dbReference type="SUPFAM" id="SSF53383">
    <property type="entry name" value="PLP-dependent transferases"/>
    <property type="match status" value="1"/>
</dbReference>
<dbReference type="EMBL" id="JAUEPH010000007">
    <property type="protein sequence ID" value="MDN3205609.1"/>
    <property type="molecule type" value="Genomic_DNA"/>
</dbReference>
<keyword evidence="2" id="KW-0808">Transferase</keyword>
<keyword evidence="2 4" id="KW-0032">Aminotransferase</keyword>
<sequence>MNQDSFLSEKGKKAAENSARVDIEVYFEAMDNLYHPVDNPDGALPMNVAENQLCWKQLKEKIQEITKTKEIPDWVAGYGDPAGVEDFRKAIADFLGERIIKSPIDADSLAISGGATGVIEMTSFLLANPGDTAVIPAPSYPVYTADIGVVPDVKRFDLQTHHELDELKNGIPISIDQLDKAKLEIEDSGSHFKILILTSPDNPTGMIYSESQLREITDWCIQNQVHLIVNEIYGMSRIQIDQDELKHDYPNPISFYSFGKIMKEYQSPLLHYWYSFSKDFGISGFRIGVLHSLNENLINAYRNAGLSHSISNHTQWFLTEILEDKEFLDEFFANQSQALNQAYRTVRNSLNEVGIKFNPSYGSLFVWMDLSHLLPEQNQEGETKLWREIYDSTNILITPADGFGHSKRGLFRLVITSLNPDELDVAMERLKGFVKSKAD</sequence>
<comment type="cofactor">
    <cofactor evidence="2">
        <name>pyridoxal 5'-phosphate</name>
        <dbReference type="ChEBI" id="CHEBI:597326"/>
    </cofactor>
</comment>
<dbReference type="CDD" id="cd00609">
    <property type="entry name" value="AAT_like"/>
    <property type="match status" value="1"/>
</dbReference>
<accession>A0ABT7YGG1</accession>
<dbReference type="InterPro" id="IPR015422">
    <property type="entry name" value="PyrdxlP-dep_Trfase_small"/>
</dbReference>
<protein>
    <recommendedName>
        <fullName evidence="2">Aminotransferase</fullName>
        <ecNumber evidence="2">2.6.1.-</ecNumber>
    </recommendedName>
</protein>
<dbReference type="PANTHER" id="PTHR43795:SF39">
    <property type="entry name" value="AMINOTRANSFERASE CLASS I_CLASSII DOMAIN-CONTAINING PROTEIN"/>
    <property type="match status" value="1"/>
</dbReference>
<dbReference type="PRINTS" id="PR00753">
    <property type="entry name" value="ACCSYNTHASE"/>
</dbReference>
<organism evidence="4 5">
    <name type="scientific">Algoriphagus sediminis</name>
    <dbReference type="NCBI Taxonomy" id="3057113"/>
    <lineage>
        <taxon>Bacteria</taxon>
        <taxon>Pseudomonadati</taxon>
        <taxon>Bacteroidota</taxon>
        <taxon>Cytophagia</taxon>
        <taxon>Cytophagales</taxon>
        <taxon>Cyclobacteriaceae</taxon>
        <taxon>Algoriphagus</taxon>
    </lineage>
</organism>
<dbReference type="Gene3D" id="3.40.640.10">
    <property type="entry name" value="Type I PLP-dependent aspartate aminotransferase-like (Major domain)"/>
    <property type="match status" value="1"/>
</dbReference>
<dbReference type="InterPro" id="IPR015421">
    <property type="entry name" value="PyrdxlP-dep_Trfase_major"/>
</dbReference>
<evidence type="ECO:0000259" key="3">
    <source>
        <dbReference type="Pfam" id="PF00155"/>
    </source>
</evidence>
<dbReference type="PANTHER" id="PTHR43795">
    <property type="entry name" value="BIFUNCTIONAL ASPARTATE AMINOTRANSFERASE AND GLUTAMATE/ASPARTATE-PREPHENATE AMINOTRANSFERASE-RELATED"/>
    <property type="match status" value="1"/>
</dbReference>
<dbReference type="EC" id="2.6.1.-" evidence="2"/>
<dbReference type="InterPro" id="IPR004838">
    <property type="entry name" value="NHTrfase_class1_PyrdxlP-BS"/>
</dbReference>
<reference evidence="4" key="1">
    <citation type="submission" date="2023-06" db="EMBL/GenBank/DDBJ databases">
        <title>Robiginitalea aurantiacus sp. nov. and Algoriphagus sediminis sp. nov., isolated from coastal sediment.</title>
        <authorList>
            <person name="Zhou Z.Y."/>
            <person name="An J."/>
            <person name="Jia Y.W."/>
            <person name="Du Z.J."/>
        </authorList>
    </citation>
    <scope>NUCLEOTIDE SEQUENCE</scope>
    <source>
        <strain evidence="4">C2-7</strain>
    </source>
</reference>
<keyword evidence="1" id="KW-0663">Pyridoxal phosphate</keyword>
<dbReference type="Gene3D" id="3.90.1150.10">
    <property type="entry name" value="Aspartate Aminotransferase, domain 1"/>
    <property type="match status" value="1"/>
</dbReference>
<proteinExistence type="inferred from homology"/>
<feature type="domain" description="Aminotransferase class I/classII large" evidence="3">
    <location>
        <begin position="46"/>
        <end position="430"/>
    </location>
</feature>
<evidence type="ECO:0000256" key="1">
    <source>
        <dbReference type="ARBA" id="ARBA00022898"/>
    </source>
</evidence>
<evidence type="ECO:0000313" key="5">
    <source>
        <dbReference type="Proteomes" id="UP001171916"/>
    </source>
</evidence>
<dbReference type="Proteomes" id="UP001171916">
    <property type="component" value="Unassembled WGS sequence"/>
</dbReference>
<name>A0ABT7YGG1_9BACT</name>
<dbReference type="Pfam" id="PF00155">
    <property type="entry name" value="Aminotran_1_2"/>
    <property type="match status" value="1"/>
</dbReference>